<name>G2H1J6_9ENTR</name>
<proteinExistence type="predicted"/>
<dbReference type="OrthoDB" id="10008224at2"/>
<dbReference type="EMBL" id="AGCA01000451">
    <property type="protein sequence ID" value="EGY28135.1"/>
    <property type="molecule type" value="Genomic_DNA"/>
</dbReference>
<sequence length="197" mass="22239">MIPKGSRIFHLYDANTGVMRIENSDASQNQPPLNTILQRYLAHLPRQADNLSTPVLYKVAMKMAKARFASLASLQNLWGDFKSESQRLAAAQNIILSDVTISPVILQKMGARIADKVFCQNHLVQLTPLEIAQQLRFDAKKLARYLHQADYRTMQDQQAVCFLKQQIISKGIENVLAAGGKRRDTISARQQLEIINH</sequence>
<feature type="non-terminal residue" evidence="1">
    <location>
        <position position="197"/>
    </location>
</feature>
<reference evidence="1 2" key="1">
    <citation type="journal article" date="2012" name="Genome Res.">
        <title>Genomic basis of endosymbiont-conferred protection against an insect parasitoid.</title>
        <authorList>
            <person name="Hansen A.K."/>
            <person name="Vorburger C."/>
            <person name="Moran N.A."/>
        </authorList>
    </citation>
    <scope>NUCLEOTIDE SEQUENCE [LARGE SCALE GENOMIC DNA]</scope>
    <source>
        <strain evidence="2">R5.15</strain>
    </source>
</reference>
<evidence type="ECO:0000313" key="1">
    <source>
        <dbReference type="EMBL" id="EGY28135.1"/>
    </source>
</evidence>
<protein>
    <submittedName>
        <fullName evidence="1">Uncharacterized protein</fullName>
    </submittedName>
</protein>
<gene>
    <name evidence="1" type="ORF">Rin_00019390</name>
</gene>
<dbReference type="Proteomes" id="UP000004116">
    <property type="component" value="Unassembled WGS sequence"/>
</dbReference>
<accession>G2H1J6</accession>
<comment type="caution">
    <text evidence="1">The sequence shown here is derived from an EMBL/GenBank/DDBJ whole genome shotgun (WGS) entry which is preliminary data.</text>
</comment>
<dbReference type="AlphaFoldDB" id="G2H1J6"/>
<evidence type="ECO:0000313" key="2">
    <source>
        <dbReference type="Proteomes" id="UP000004116"/>
    </source>
</evidence>
<dbReference type="RefSeq" id="WP_006707575.1">
    <property type="nucleotide sequence ID" value="NZ_AGCA01000451.1"/>
</dbReference>
<keyword evidence="2" id="KW-1185">Reference proteome</keyword>
<organism evidence="1 2">
    <name type="scientific">Candidatus Regiella insecticola 5.15</name>
    <dbReference type="NCBI Taxonomy" id="1005043"/>
    <lineage>
        <taxon>Bacteria</taxon>
        <taxon>Pseudomonadati</taxon>
        <taxon>Pseudomonadota</taxon>
        <taxon>Gammaproteobacteria</taxon>
        <taxon>Enterobacterales</taxon>
        <taxon>Enterobacteriaceae</taxon>
        <taxon>aphid secondary symbionts</taxon>
        <taxon>Candidatus Regiella</taxon>
    </lineage>
</organism>